<gene>
    <name evidence="1" type="ORF">DRP44_02585</name>
</gene>
<organism evidence="1 2">
    <name type="scientific">candidate division TA06 bacterium</name>
    <dbReference type="NCBI Taxonomy" id="2250710"/>
    <lineage>
        <taxon>Bacteria</taxon>
        <taxon>Bacteria division TA06</taxon>
    </lineage>
</organism>
<proteinExistence type="predicted"/>
<evidence type="ECO:0000313" key="2">
    <source>
        <dbReference type="Proteomes" id="UP000282321"/>
    </source>
</evidence>
<reference evidence="1 2" key="1">
    <citation type="submission" date="2018-06" db="EMBL/GenBank/DDBJ databases">
        <title>Extensive metabolic versatility and redundancy in microbially diverse, dynamic hydrothermal sediments.</title>
        <authorList>
            <person name="Dombrowski N."/>
            <person name="Teske A."/>
            <person name="Baker B.J."/>
        </authorList>
    </citation>
    <scope>NUCLEOTIDE SEQUENCE [LARGE SCALE GENOMIC DNA]</scope>
    <source>
        <strain evidence="1">B35_G9</strain>
    </source>
</reference>
<name>A0A660S9I2_UNCT6</name>
<dbReference type="EMBL" id="QNBC01000022">
    <property type="protein sequence ID" value="RKX67297.1"/>
    <property type="molecule type" value="Genomic_DNA"/>
</dbReference>
<sequence>MIEQASRVSFFSAFILLCSLISLFPSPPLYNDNKLILSDSITLQYKFNKIYEISPDSSLLIDNVCNLIYWYYSANNLFFIDNGYLCTFNFYTHKTDTISFYSFARSFIYKPDALYILDNRGISRNNILLINGYIKYFTIANTSILFFLENDTLYSRNIFSLRDSLIDTNITSFCTTCSGDLIYLKNDTLFKNGLFISKFKYIPQKMYVIKNRIIIYAKDSIFTFNY</sequence>
<evidence type="ECO:0000313" key="1">
    <source>
        <dbReference type="EMBL" id="RKX67297.1"/>
    </source>
</evidence>
<accession>A0A660S9I2</accession>
<comment type="caution">
    <text evidence="1">The sequence shown here is derived from an EMBL/GenBank/DDBJ whole genome shotgun (WGS) entry which is preliminary data.</text>
</comment>
<dbReference type="AlphaFoldDB" id="A0A660S9I2"/>
<dbReference type="Proteomes" id="UP000282321">
    <property type="component" value="Unassembled WGS sequence"/>
</dbReference>
<protein>
    <submittedName>
        <fullName evidence="1">Uncharacterized protein</fullName>
    </submittedName>
</protein>